<dbReference type="RefSeq" id="WP_008518097.1">
    <property type="nucleotide sequence ID" value="NZ_ACJM01000015.1"/>
</dbReference>
<organism evidence="16 17">
    <name type="scientific">Dethiobacter alkaliphilus AHT 1</name>
    <dbReference type="NCBI Taxonomy" id="555088"/>
    <lineage>
        <taxon>Bacteria</taxon>
        <taxon>Bacillati</taxon>
        <taxon>Bacillota</taxon>
        <taxon>Dethiobacteria</taxon>
        <taxon>Dethiobacterales</taxon>
        <taxon>Dethiobacteraceae</taxon>
        <taxon>Dethiobacter</taxon>
    </lineage>
</organism>
<keyword evidence="7 13" id="KW-0547">Nucleotide-binding</keyword>
<dbReference type="SUPFAM" id="SSF47323">
    <property type="entry name" value="Anticodon-binding domain of a subclass of class I aminoacyl-tRNA synthetases"/>
    <property type="match status" value="1"/>
</dbReference>
<evidence type="ECO:0000256" key="12">
    <source>
        <dbReference type="ARBA" id="ARBA00047364"/>
    </source>
</evidence>
<dbReference type="OrthoDB" id="9810191at2"/>
<dbReference type="PANTHER" id="PTHR43326:SF1">
    <property type="entry name" value="METHIONINE--TRNA LIGASE, MITOCHONDRIAL"/>
    <property type="match status" value="1"/>
</dbReference>
<dbReference type="PRINTS" id="PR01041">
    <property type="entry name" value="TRNASYNTHMET"/>
</dbReference>
<dbReference type="NCBIfam" id="TIGR00398">
    <property type="entry name" value="metG"/>
    <property type="match status" value="1"/>
</dbReference>
<dbReference type="SUPFAM" id="SSF50249">
    <property type="entry name" value="Nucleic acid-binding proteins"/>
    <property type="match status" value="1"/>
</dbReference>
<feature type="short sequence motif" description="'HIGH' region" evidence="13">
    <location>
        <begin position="13"/>
        <end position="23"/>
    </location>
</feature>
<gene>
    <name evidence="13" type="primary">metG</name>
    <name evidence="16" type="ORF">DealDRAFT_2566</name>
</gene>
<keyword evidence="10 13" id="KW-0648">Protein biosynthesis</keyword>
<evidence type="ECO:0000256" key="7">
    <source>
        <dbReference type="ARBA" id="ARBA00022741"/>
    </source>
</evidence>
<dbReference type="GO" id="GO:0004825">
    <property type="term" value="F:methionine-tRNA ligase activity"/>
    <property type="evidence" value="ECO:0007669"/>
    <property type="project" value="UniProtKB-UniRule"/>
</dbReference>
<reference evidence="16 17" key="1">
    <citation type="submission" date="2009-02" db="EMBL/GenBank/DDBJ databases">
        <title>Sequencing of the draft genome and assembly of Dethiobacter alkaliphilus AHT 1.</title>
        <authorList>
            <consortium name="US DOE Joint Genome Institute (JGI-PGF)"/>
            <person name="Lucas S."/>
            <person name="Copeland A."/>
            <person name="Lapidus A."/>
            <person name="Glavina del Rio T."/>
            <person name="Dalin E."/>
            <person name="Tice H."/>
            <person name="Bruce D."/>
            <person name="Goodwin L."/>
            <person name="Pitluck S."/>
            <person name="Larimer F."/>
            <person name="Land M.L."/>
            <person name="Hauser L."/>
            <person name="Muyzer G."/>
        </authorList>
    </citation>
    <scope>NUCLEOTIDE SEQUENCE [LARGE SCALE GENOMIC DNA]</scope>
    <source>
        <strain evidence="16 17">AHT 1</strain>
    </source>
</reference>
<evidence type="ECO:0000256" key="9">
    <source>
        <dbReference type="ARBA" id="ARBA00022884"/>
    </source>
</evidence>
<feature type="short sequence motif" description="'KMSKS' region" evidence="13">
    <location>
        <begin position="298"/>
        <end position="302"/>
    </location>
</feature>
<comment type="caution">
    <text evidence="16">The sequence shown here is derived from an EMBL/GenBank/DDBJ whole genome shotgun (WGS) entry which is preliminary data.</text>
</comment>
<comment type="similarity">
    <text evidence="13">Belongs to the class-I aminoacyl-tRNA synthetase family. MetG type 2A subfamily.</text>
</comment>
<comment type="function">
    <text evidence="1 13">Is required not only for elongation of protein synthesis but also for the initiation of all mRNA translation through initiator tRNA(fMet) aminoacylation.</text>
</comment>
<dbReference type="EMBL" id="ACJM01000015">
    <property type="protein sequence ID" value="EEG76592.1"/>
    <property type="molecule type" value="Genomic_DNA"/>
</dbReference>
<dbReference type="InterPro" id="IPR014729">
    <property type="entry name" value="Rossmann-like_a/b/a_fold"/>
</dbReference>
<dbReference type="STRING" id="555088.DealDRAFT_2566"/>
<dbReference type="NCBIfam" id="NF008900">
    <property type="entry name" value="PRK12267.1"/>
    <property type="match status" value="1"/>
</dbReference>
<dbReference type="InterPro" id="IPR009080">
    <property type="entry name" value="tRNAsynth_Ia_anticodon-bd"/>
</dbReference>
<dbReference type="InterPro" id="IPR004495">
    <property type="entry name" value="Met-tRNA-synth_bsu_C"/>
</dbReference>
<dbReference type="PROSITE" id="PS50886">
    <property type="entry name" value="TRBD"/>
    <property type="match status" value="1"/>
</dbReference>
<sequence>MQKKSFYITTPIYYPSDKLHIGHSYTTVAADAMARFKRLTGHQAYFLTGTDEHGQKIERRAQEAGKEPQEFVDEIVDWIKKLWTVLDISYDDFIRTTEQRHKDSVQKIFTKFYEQGDIYKSKYEGWYCTPCEAFWTERQVEEGNCPDCKRPVELVAEESYFFKMSKYADRLIEHIENNPEFIQPASRKNEMINNFLKPGLEDLCVSRTTFKWGIPVPFDPDHVIYVWLDALSNYITALGYLSEDDSKMKAFWPADVQLIGKEIVRFHTIYWPIFLMALGLELPKQVFGHGWLLLEEGKMSKSKGNVIDPEVLVERYGSDAIRYFLLREIPFGADGHFSEEALIQRLNFDLANDLGNLLNRTLAMLNKYYQGKVPTPSLDEAIDEELKSMALDLPQKMTERMDQLLFSNALSELWKFIARANKYIDETAPWTLAKEGNQQRLATVMYNLLESIRIVSVLLLPFMPRTPERIWQQLGIAHEGKIHTWDSIQEFGALPAGAQTKAAEVLFPRLELTAEGGGPVRQATKKDKPAPAPKEDKKKMAEKDGLITIDDFARVDLRIAEVKTAEKVEGADKLLKLTVSLGEQERQVVAGIAQHYGPETLTGKQVLFVANLKPVKLRGIRSEGMLLAASDSEGKLVLVGPQDSIAAGSKVK</sequence>
<proteinExistence type="inferred from homology"/>
<dbReference type="PROSITE" id="PS00178">
    <property type="entry name" value="AA_TRNA_LIGASE_I"/>
    <property type="match status" value="1"/>
</dbReference>
<protein>
    <recommendedName>
        <fullName evidence="13">Methionine--tRNA ligase</fullName>
        <ecNumber evidence="13">6.1.1.10</ecNumber>
    </recommendedName>
    <alternativeName>
        <fullName evidence="13">Methionyl-tRNA synthetase</fullName>
        <shortName evidence="13">MetRS</shortName>
    </alternativeName>
</protein>
<keyword evidence="4 13" id="KW-0963">Cytoplasm</keyword>
<evidence type="ECO:0000313" key="16">
    <source>
        <dbReference type="EMBL" id="EEG76592.1"/>
    </source>
</evidence>
<dbReference type="EC" id="6.1.1.10" evidence="13"/>
<dbReference type="InterPro" id="IPR041872">
    <property type="entry name" value="Anticodon_Met"/>
</dbReference>
<feature type="binding site" evidence="13">
    <location>
        <position position="148"/>
    </location>
    <ligand>
        <name>Zn(2+)</name>
        <dbReference type="ChEBI" id="CHEBI:29105"/>
    </ligand>
</feature>
<dbReference type="Gene3D" id="3.40.50.620">
    <property type="entry name" value="HUPs"/>
    <property type="match status" value="1"/>
</dbReference>
<keyword evidence="11 13" id="KW-0030">Aminoacyl-tRNA synthetase</keyword>
<evidence type="ECO:0000256" key="6">
    <source>
        <dbReference type="ARBA" id="ARBA00022598"/>
    </source>
</evidence>
<dbReference type="FunFam" id="1.10.730.10:FF:000026">
    <property type="entry name" value="Methionine--tRNA ligase"/>
    <property type="match status" value="1"/>
</dbReference>
<dbReference type="GO" id="GO:0006431">
    <property type="term" value="P:methionyl-tRNA aminoacylation"/>
    <property type="evidence" value="ECO:0007669"/>
    <property type="project" value="UniProtKB-UniRule"/>
</dbReference>
<dbReference type="FunFam" id="2.40.50.140:FF:000042">
    <property type="entry name" value="Methionine--tRNA ligase"/>
    <property type="match status" value="1"/>
</dbReference>
<evidence type="ECO:0000256" key="4">
    <source>
        <dbReference type="ARBA" id="ARBA00022490"/>
    </source>
</evidence>
<dbReference type="Gene3D" id="1.10.730.10">
    <property type="entry name" value="Isoleucyl-tRNA Synthetase, Domain 1"/>
    <property type="match status" value="1"/>
</dbReference>
<dbReference type="InterPro" id="IPR012340">
    <property type="entry name" value="NA-bd_OB-fold"/>
</dbReference>
<dbReference type="GO" id="GO:0046872">
    <property type="term" value="F:metal ion binding"/>
    <property type="evidence" value="ECO:0007669"/>
    <property type="project" value="UniProtKB-KW"/>
</dbReference>
<dbReference type="HAMAP" id="MF_01228">
    <property type="entry name" value="Met_tRNA_synth_type2"/>
    <property type="match status" value="1"/>
</dbReference>
<dbReference type="eggNOG" id="COG0143">
    <property type="taxonomic scope" value="Bacteria"/>
</dbReference>
<name>C0GJA7_DETAL</name>
<evidence type="ECO:0000256" key="14">
    <source>
        <dbReference type="SAM" id="MobiDB-lite"/>
    </source>
</evidence>
<keyword evidence="8 13" id="KW-0067">ATP-binding</keyword>
<evidence type="ECO:0000256" key="10">
    <source>
        <dbReference type="ARBA" id="ARBA00022917"/>
    </source>
</evidence>
<evidence type="ECO:0000256" key="3">
    <source>
        <dbReference type="ARBA" id="ARBA00011738"/>
    </source>
</evidence>
<keyword evidence="17" id="KW-1185">Reference proteome</keyword>
<dbReference type="Pfam" id="PF01588">
    <property type="entry name" value="tRNA_bind"/>
    <property type="match status" value="1"/>
</dbReference>
<evidence type="ECO:0000313" key="17">
    <source>
        <dbReference type="Proteomes" id="UP000006443"/>
    </source>
</evidence>
<feature type="binding site" evidence="13">
    <location>
        <position position="131"/>
    </location>
    <ligand>
        <name>Zn(2+)</name>
        <dbReference type="ChEBI" id="CHEBI:29105"/>
    </ligand>
</feature>
<dbReference type="InterPro" id="IPR023457">
    <property type="entry name" value="Met-tRNA_synth_2"/>
</dbReference>
<dbReference type="NCBIfam" id="TIGR00399">
    <property type="entry name" value="metG_C_term"/>
    <property type="match status" value="1"/>
</dbReference>
<dbReference type="InterPro" id="IPR033911">
    <property type="entry name" value="MetRS_core"/>
</dbReference>
<dbReference type="Gene3D" id="2.170.220.10">
    <property type="match status" value="1"/>
</dbReference>
<dbReference type="Pfam" id="PF19303">
    <property type="entry name" value="Anticodon_3"/>
    <property type="match status" value="1"/>
</dbReference>
<feature type="binding site" evidence="13">
    <location>
        <position position="145"/>
    </location>
    <ligand>
        <name>Zn(2+)</name>
        <dbReference type="ChEBI" id="CHEBI:29105"/>
    </ligand>
</feature>
<dbReference type="PANTHER" id="PTHR43326">
    <property type="entry name" value="METHIONYL-TRNA SYNTHETASE"/>
    <property type="match status" value="1"/>
</dbReference>
<keyword evidence="13" id="KW-0862">Zinc</keyword>
<feature type="domain" description="TRNA-binding" evidence="15">
    <location>
        <begin position="551"/>
        <end position="652"/>
    </location>
</feature>
<dbReference type="CDD" id="cd00814">
    <property type="entry name" value="MetRS_core"/>
    <property type="match status" value="1"/>
</dbReference>
<evidence type="ECO:0000259" key="15">
    <source>
        <dbReference type="PROSITE" id="PS50886"/>
    </source>
</evidence>
<evidence type="ECO:0000256" key="13">
    <source>
        <dbReference type="HAMAP-Rule" id="MF_01228"/>
    </source>
</evidence>
<comment type="subcellular location">
    <subcellularLocation>
        <location evidence="2 13">Cytoplasm</location>
    </subcellularLocation>
</comment>
<keyword evidence="6 13" id="KW-0436">Ligase</keyword>
<dbReference type="Pfam" id="PF09334">
    <property type="entry name" value="tRNA-synt_1g"/>
    <property type="match status" value="2"/>
</dbReference>
<evidence type="ECO:0000256" key="1">
    <source>
        <dbReference type="ARBA" id="ARBA00003314"/>
    </source>
</evidence>
<keyword evidence="13" id="KW-0479">Metal-binding</keyword>
<dbReference type="CDD" id="cd02800">
    <property type="entry name" value="tRNA_bind_EcMetRS_like"/>
    <property type="match status" value="1"/>
</dbReference>
<dbReference type="InterPro" id="IPR014758">
    <property type="entry name" value="Met-tRNA_synth"/>
</dbReference>
<evidence type="ECO:0000256" key="11">
    <source>
        <dbReference type="ARBA" id="ARBA00023146"/>
    </source>
</evidence>
<dbReference type="Proteomes" id="UP000006443">
    <property type="component" value="Unassembled WGS sequence"/>
</dbReference>
<feature type="region of interest" description="Disordered" evidence="14">
    <location>
        <begin position="517"/>
        <end position="540"/>
    </location>
</feature>
<evidence type="ECO:0000256" key="2">
    <source>
        <dbReference type="ARBA" id="ARBA00004496"/>
    </source>
</evidence>
<feature type="compositionally biased region" description="Basic and acidic residues" evidence="14">
    <location>
        <begin position="524"/>
        <end position="540"/>
    </location>
</feature>
<dbReference type="InterPro" id="IPR001412">
    <property type="entry name" value="aa-tRNA-synth_I_CS"/>
</dbReference>
<dbReference type="InterPro" id="IPR002547">
    <property type="entry name" value="tRNA-bd_dom"/>
</dbReference>
<dbReference type="SUPFAM" id="SSF52374">
    <property type="entry name" value="Nucleotidylyl transferase"/>
    <property type="match status" value="1"/>
</dbReference>
<keyword evidence="9 13" id="KW-0694">RNA-binding</keyword>
<comment type="catalytic activity">
    <reaction evidence="12 13">
        <text>tRNA(Met) + L-methionine + ATP = L-methionyl-tRNA(Met) + AMP + diphosphate</text>
        <dbReference type="Rhea" id="RHEA:13481"/>
        <dbReference type="Rhea" id="RHEA-COMP:9667"/>
        <dbReference type="Rhea" id="RHEA-COMP:9698"/>
        <dbReference type="ChEBI" id="CHEBI:30616"/>
        <dbReference type="ChEBI" id="CHEBI:33019"/>
        <dbReference type="ChEBI" id="CHEBI:57844"/>
        <dbReference type="ChEBI" id="CHEBI:78442"/>
        <dbReference type="ChEBI" id="CHEBI:78530"/>
        <dbReference type="ChEBI" id="CHEBI:456215"/>
        <dbReference type="EC" id="6.1.1.10"/>
    </reaction>
</comment>
<dbReference type="AlphaFoldDB" id="C0GJA7"/>
<comment type="cofactor">
    <cofactor evidence="13">
        <name>Zn(2+)</name>
        <dbReference type="ChEBI" id="CHEBI:29105"/>
    </cofactor>
    <text evidence="13">Binds 1 zinc ion per subunit.</text>
</comment>
<dbReference type="FunFam" id="2.170.220.10:FF:000002">
    <property type="entry name" value="Methionine--tRNA ligase"/>
    <property type="match status" value="1"/>
</dbReference>
<evidence type="ECO:0000256" key="5">
    <source>
        <dbReference type="ARBA" id="ARBA00022555"/>
    </source>
</evidence>
<accession>C0GJA7</accession>
<dbReference type="InterPro" id="IPR015413">
    <property type="entry name" value="Methionyl/Leucyl_tRNA_Synth"/>
</dbReference>
<feature type="binding site" evidence="13">
    <location>
        <position position="128"/>
    </location>
    <ligand>
        <name>Zn(2+)</name>
        <dbReference type="ChEBI" id="CHEBI:29105"/>
    </ligand>
</feature>
<dbReference type="GO" id="GO:0000049">
    <property type="term" value="F:tRNA binding"/>
    <property type="evidence" value="ECO:0007669"/>
    <property type="project" value="UniProtKB-UniRule"/>
</dbReference>
<comment type="caution">
    <text evidence="13">Lacks conserved residue(s) required for the propagation of feature annotation.</text>
</comment>
<dbReference type="Gene3D" id="2.40.50.140">
    <property type="entry name" value="Nucleic acid-binding proteins"/>
    <property type="match status" value="1"/>
</dbReference>
<keyword evidence="5 13" id="KW-0820">tRNA-binding</keyword>
<dbReference type="GO" id="GO:0005524">
    <property type="term" value="F:ATP binding"/>
    <property type="evidence" value="ECO:0007669"/>
    <property type="project" value="UniProtKB-UniRule"/>
</dbReference>
<evidence type="ECO:0000256" key="8">
    <source>
        <dbReference type="ARBA" id="ARBA00022840"/>
    </source>
</evidence>
<comment type="subunit">
    <text evidence="3 13">Homodimer.</text>
</comment>
<dbReference type="CDD" id="cd07957">
    <property type="entry name" value="Anticodon_Ia_Met"/>
    <property type="match status" value="1"/>
</dbReference>
<dbReference type="GO" id="GO:0005737">
    <property type="term" value="C:cytoplasm"/>
    <property type="evidence" value="ECO:0007669"/>
    <property type="project" value="UniProtKB-SubCell"/>
</dbReference>